<dbReference type="PANTHER" id="PTHR33990">
    <property type="entry name" value="PROTEIN YJDN-RELATED"/>
    <property type="match status" value="1"/>
</dbReference>
<keyword evidence="3" id="KW-1185">Reference proteome</keyword>
<dbReference type="PANTHER" id="PTHR33990:SF1">
    <property type="entry name" value="PROTEIN YJDN"/>
    <property type="match status" value="1"/>
</dbReference>
<evidence type="ECO:0000313" key="3">
    <source>
        <dbReference type="Proteomes" id="UP000580709"/>
    </source>
</evidence>
<dbReference type="SUPFAM" id="SSF54593">
    <property type="entry name" value="Glyoxalase/Bleomycin resistance protein/Dihydroxybiphenyl dioxygenase"/>
    <property type="match status" value="1"/>
</dbReference>
<reference evidence="2 3" key="1">
    <citation type="submission" date="2020-07" db="EMBL/GenBank/DDBJ databases">
        <authorList>
            <person name="Khare M."/>
        </authorList>
    </citation>
    <scope>NUCLEOTIDE SEQUENCE [LARGE SCALE GENOMIC DNA]</scope>
    <source>
        <strain evidence="2 3">P8776</strain>
    </source>
</reference>
<name>A0A838WNN4_9CORY</name>
<evidence type="ECO:0000313" key="2">
    <source>
        <dbReference type="EMBL" id="MBA4504696.1"/>
    </source>
</evidence>
<proteinExistence type="predicted"/>
<gene>
    <name evidence="2" type="ORF">H0H28_05015</name>
</gene>
<dbReference type="CDD" id="cd06588">
    <property type="entry name" value="PhnB_like"/>
    <property type="match status" value="1"/>
</dbReference>
<dbReference type="Proteomes" id="UP000580709">
    <property type="component" value="Unassembled WGS sequence"/>
</dbReference>
<evidence type="ECO:0000259" key="1">
    <source>
        <dbReference type="Pfam" id="PF00903"/>
    </source>
</evidence>
<dbReference type="InterPro" id="IPR028973">
    <property type="entry name" value="PhnB-like"/>
</dbReference>
<dbReference type="Pfam" id="PF00903">
    <property type="entry name" value="Glyoxalase"/>
    <property type="match status" value="1"/>
</dbReference>
<dbReference type="GeneID" id="74902872"/>
<accession>A0A838WNN4</accession>
<dbReference type="AlphaFoldDB" id="A0A838WNN4"/>
<sequence>MTTTFPYISFPGNAAEVFSYYQSIFGGELTVMTYGDLLDNGAEFPFDAPRDAVAHGTLVGTFNLTGGDDFSKDSSSIARGDISFMIDAADTDEAKQLIDALTADGGKVTMPFDQAPWGGYFGQCEDKYAIAWNVSVDG</sequence>
<feature type="domain" description="Glyoxalase/fosfomycin resistance/dioxygenase" evidence="1">
    <location>
        <begin position="12"/>
        <end position="132"/>
    </location>
</feature>
<organism evidence="2 3">
    <name type="scientific">Corynebacterium sanguinis</name>
    <dbReference type="NCBI Taxonomy" id="2594913"/>
    <lineage>
        <taxon>Bacteria</taxon>
        <taxon>Bacillati</taxon>
        <taxon>Actinomycetota</taxon>
        <taxon>Actinomycetes</taxon>
        <taxon>Mycobacteriales</taxon>
        <taxon>Corynebacteriaceae</taxon>
        <taxon>Corynebacterium</taxon>
    </lineage>
</organism>
<dbReference type="EMBL" id="JACEOR010000173">
    <property type="protein sequence ID" value="MBA4504696.1"/>
    <property type="molecule type" value="Genomic_DNA"/>
</dbReference>
<dbReference type="RefSeq" id="WP_144318484.1">
    <property type="nucleotide sequence ID" value="NZ_CP038157.1"/>
</dbReference>
<dbReference type="Gene3D" id="3.10.180.10">
    <property type="entry name" value="2,3-Dihydroxybiphenyl 1,2-Dioxygenase, domain 1"/>
    <property type="match status" value="1"/>
</dbReference>
<comment type="caution">
    <text evidence="2">The sequence shown here is derived from an EMBL/GenBank/DDBJ whole genome shotgun (WGS) entry which is preliminary data.</text>
</comment>
<dbReference type="InterPro" id="IPR004360">
    <property type="entry name" value="Glyas_Fos-R_dOase_dom"/>
</dbReference>
<dbReference type="InterPro" id="IPR029068">
    <property type="entry name" value="Glyas_Bleomycin-R_OHBP_Dase"/>
</dbReference>
<protein>
    <submittedName>
        <fullName evidence="2">VOC family protein</fullName>
    </submittedName>
</protein>